<accession>A0A952FJB8</accession>
<dbReference type="SUPFAM" id="SSF46785">
    <property type="entry name" value="Winged helix' DNA-binding domain"/>
    <property type="match status" value="1"/>
</dbReference>
<dbReference type="GO" id="GO:0003700">
    <property type="term" value="F:DNA-binding transcription factor activity"/>
    <property type="evidence" value="ECO:0007669"/>
    <property type="project" value="InterPro"/>
</dbReference>
<dbReference type="GO" id="GO:0006950">
    <property type="term" value="P:response to stress"/>
    <property type="evidence" value="ECO:0007669"/>
    <property type="project" value="TreeGrafter"/>
</dbReference>
<name>A0A952FJB8_9PROT</name>
<dbReference type="EMBL" id="JAEKLZ010000175">
    <property type="protein sequence ID" value="MBW8725552.1"/>
    <property type="molecule type" value="Genomic_DNA"/>
</dbReference>
<dbReference type="Pfam" id="PF12802">
    <property type="entry name" value="MarR_2"/>
    <property type="match status" value="1"/>
</dbReference>
<gene>
    <name evidence="2" type="ORF">JF625_10405</name>
</gene>
<organism evidence="2 3">
    <name type="scientific">Inquilinus limosus</name>
    <dbReference type="NCBI Taxonomy" id="171674"/>
    <lineage>
        <taxon>Bacteria</taxon>
        <taxon>Pseudomonadati</taxon>
        <taxon>Pseudomonadota</taxon>
        <taxon>Alphaproteobacteria</taxon>
        <taxon>Rhodospirillales</taxon>
        <taxon>Rhodospirillaceae</taxon>
        <taxon>Inquilinus</taxon>
    </lineage>
</organism>
<sequence length="156" mass="17135">MVKPLDDDAAAAPLDHIGWRLWRLAWAWKARFEAEMVALGHGWFAEARSGVLAHLGPKGTPQSSLPGRMGLTKQAVQQLVDGLVRDGIVERRSDPDDRRGRIVALTPAGLAVMADADRVKRRIEAEYRGLLGAERFDALGRDLDALHEKLAAPERG</sequence>
<dbReference type="InterPro" id="IPR000835">
    <property type="entry name" value="HTH_MarR-typ"/>
</dbReference>
<evidence type="ECO:0000313" key="3">
    <source>
        <dbReference type="Proteomes" id="UP000700706"/>
    </source>
</evidence>
<feature type="domain" description="HTH marR-type" evidence="1">
    <location>
        <begin position="14"/>
        <end position="148"/>
    </location>
</feature>
<dbReference type="InterPro" id="IPR039422">
    <property type="entry name" value="MarR/SlyA-like"/>
</dbReference>
<dbReference type="PROSITE" id="PS50995">
    <property type="entry name" value="HTH_MARR_2"/>
    <property type="match status" value="1"/>
</dbReference>
<dbReference type="Gene3D" id="1.10.10.10">
    <property type="entry name" value="Winged helix-like DNA-binding domain superfamily/Winged helix DNA-binding domain"/>
    <property type="match status" value="1"/>
</dbReference>
<dbReference type="SMART" id="SM00347">
    <property type="entry name" value="HTH_MARR"/>
    <property type="match status" value="1"/>
</dbReference>
<dbReference type="InterPro" id="IPR036388">
    <property type="entry name" value="WH-like_DNA-bd_sf"/>
</dbReference>
<dbReference type="PANTHER" id="PTHR33164">
    <property type="entry name" value="TRANSCRIPTIONAL REGULATOR, MARR FAMILY"/>
    <property type="match status" value="1"/>
</dbReference>
<dbReference type="InterPro" id="IPR036390">
    <property type="entry name" value="WH_DNA-bd_sf"/>
</dbReference>
<reference evidence="2" key="1">
    <citation type="submission" date="2020-06" db="EMBL/GenBank/DDBJ databases">
        <title>Stable isotope informed genome-resolved metagenomics uncovers potential trophic interactions in rhizosphere soil.</title>
        <authorList>
            <person name="Starr E.P."/>
            <person name="Shi S."/>
            <person name="Blazewicz S.J."/>
            <person name="Koch B.J."/>
            <person name="Probst A.J."/>
            <person name="Hungate B.A."/>
            <person name="Pett-Ridge J."/>
            <person name="Firestone M.K."/>
            <person name="Banfield J.F."/>
        </authorList>
    </citation>
    <scope>NUCLEOTIDE SEQUENCE</scope>
    <source>
        <strain evidence="2">YM_69_17</strain>
    </source>
</reference>
<protein>
    <submittedName>
        <fullName evidence="2">MarR family transcriptional regulator</fullName>
    </submittedName>
</protein>
<evidence type="ECO:0000259" key="1">
    <source>
        <dbReference type="PROSITE" id="PS50995"/>
    </source>
</evidence>
<dbReference type="PANTHER" id="PTHR33164:SF43">
    <property type="entry name" value="HTH-TYPE TRANSCRIPTIONAL REPRESSOR YETL"/>
    <property type="match status" value="1"/>
</dbReference>
<dbReference type="Proteomes" id="UP000700706">
    <property type="component" value="Unassembled WGS sequence"/>
</dbReference>
<evidence type="ECO:0000313" key="2">
    <source>
        <dbReference type="EMBL" id="MBW8725552.1"/>
    </source>
</evidence>
<dbReference type="AlphaFoldDB" id="A0A952FJB8"/>
<proteinExistence type="predicted"/>
<comment type="caution">
    <text evidence="2">The sequence shown here is derived from an EMBL/GenBank/DDBJ whole genome shotgun (WGS) entry which is preliminary data.</text>
</comment>